<keyword evidence="1 10" id="KW-0540">Nuclease</keyword>
<keyword evidence="7 10" id="KW-0238">DNA-binding</keyword>
<evidence type="ECO:0000256" key="5">
    <source>
        <dbReference type="ARBA" id="ARBA00022842"/>
    </source>
</evidence>
<evidence type="ECO:0000256" key="8">
    <source>
        <dbReference type="ARBA" id="ARBA00023211"/>
    </source>
</evidence>
<keyword evidence="14" id="KW-1185">Reference proteome</keyword>
<keyword evidence="11" id="KW-0175">Coiled coil</keyword>
<feature type="binding site" evidence="10">
    <location>
        <position position="591"/>
    </location>
    <ligand>
        <name>Mn(2+)</name>
        <dbReference type="ChEBI" id="CHEBI:29035"/>
    </ligand>
</feature>
<comment type="function">
    <text evidence="10">CRISPR (clustered regularly interspaced short palindromic repeat), is an adaptive immune system that provides protection against mobile genetic elements (viruses, transposable elements and conjugative plasmids). CRISPR clusters contain spacers, sequences complementary to antecedent mobile elements, and target invading nucleic acids. CRISPR clusters are transcribed and processed into CRISPR RNA (crRNA). Acts as a dsDNA endonuclease. Involved in the integration of spacer DNA into the CRISPR cassette.</text>
</comment>
<sequence>MESLFDRLCKTGTLLQAWKTVRQKGASGGIDGISIKDIDDEIGDHIKILQTELKACEWKPEPYLRISIPKKDSERRKLGLLCVRDKIVQQAIRIVIEPRFERLFVKNSYGYRPDKGHTKAIKFVRHCCQNKKYPFVLRLDIDNYFDTINHDILFTRLRSVIPDEEILRLVKLCVQMGNVNKGCQWKENSQGIAQGSVLSPLLSNFYLHSFDQFILSKTPMYVRYADDFIICCESKEKAELLLKGGTEFLEKRLKLSLNPPVVSEIKDGFEFLGVCIDNRKVFISKEKEEKLICRIRELEWESNAFNDAGLKYLQGIKNYYAPLLPQSCLVMLDDVLISHLKQIITVKWKDIPNKTALQNALKDIDFYSEQNILHKSSVRGDLTAHYLAERSANINVENERKNKKVIRQKKKEYRKKENEATEIIINTYGTFIGVDAGGISLKVYGKKQTEIPPGNNLRHITVLGNGISISSNAIGYCMQNKIPIDFFTNTGQHYASILSNSFLSNSLWQKQAMMPQCVRALLAKRIIYGKLKNQKNLIKYFHKYHKTTSEELCAKYDVVLPKLESIINNVSQYKHQEYNDKDYHVAIIGWEAAGALLYWDYIKTLVSDDDVGFLYRERRGATDIVNSLLNYGYSILYSRIWQTVLQRKLNPMDSVIHLPQSGKPTFVYDIIELFRSQVVDRVVVSLVQKKEPLTIQNGRLSDKTKELLVRNIVERLNRYEVYRGRECRLCDIMKQQVGEIAGFISSGTNYKPYIAKW</sequence>
<reference evidence="13 14" key="1">
    <citation type="submission" date="2020-05" db="EMBL/GenBank/DDBJ databases">
        <title>Distinct polysaccharide utilization as determinants for interspecies competition between intestinal Prevotella spp.</title>
        <authorList>
            <person name="Galvez E.J.C."/>
            <person name="Iljazovic A."/>
            <person name="Strowig T."/>
        </authorList>
    </citation>
    <scope>NUCLEOTIDE SEQUENCE [LARGE SCALE GENOMIC DNA]</scope>
    <source>
        <strain evidence="13 14">PMUR</strain>
    </source>
</reference>
<evidence type="ECO:0000256" key="9">
    <source>
        <dbReference type="ARBA" id="ARBA00038592"/>
    </source>
</evidence>
<evidence type="ECO:0000256" key="6">
    <source>
        <dbReference type="ARBA" id="ARBA00023118"/>
    </source>
</evidence>
<dbReference type="CDD" id="cd09634">
    <property type="entry name" value="Cas1_I-II-III"/>
    <property type="match status" value="1"/>
</dbReference>
<comment type="cofactor">
    <cofactor evidence="10">
        <name>Mg(2+)</name>
        <dbReference type="ChEBI" id="CHEBI:18420"/>
    </cofactor>
    <cofactor evidence="10">
        <name>Mn(2+)</name>
        <dbReference type="ChEBI" id="CHEBI:29035"/>
    </cofactor>
</comment>
<feature type="binding site" evidence="10">
    <location>
        <position position="657"/>
    </location>
    <ligand>
        <name>Mn(2+)</name>
        <dbReference type="ChEBI" id="CHEBI:29035"/>
    </ligand>
</feature>
<dbReference type="InterPro" id="IPR000477">
    <property type="entry name" value="RT_dom"/>
</dbReference>
<dbReference type="Gene3D" id="3.100.10.20">
    <property type="entry name" value="CRISPR-associated endonuclease Cas1, N-terminal domain"/>
    <property type="match status" value="1"/>
</dbReference>
<dbReference type="SUPFAM" id="SSF56672">
    <property type="entry name" value="DNA/RNA polymerases"/>
    <property type="match status" value="1"/>
</dbReference>
<dbReference type="Proteomes" id="UP000714420">
    <property type="component" value="Unassembled WGS sequence"/>
</dbReference>
<keyword evidence="6 10" id="KW-0051">Antiviral defense</keyword>
<dbReference type="NCBIfam" id="TIGR00287">
    <property type="entry name" value="cas1"/>
    <property type="match status" value="1"/>
</dbReference>
<dbReference type="CDD" id="cd01651">
    <property type="entry name" value="RT_G2_intron"/>
    <property type="match status" value="1"/>
</dbReference>
<dbReference type="EMBL" id="JABKKF010000010">
    <property type="protein sequence ID" value="NPD92740.1"/>
    <property type="molecule type" value="Genomic_DNA"/>
</dbReference>
<proteinExistence type="inferred from homology"/>
<comment type="caution">
    <text evidence="13">The sequence shown here is derived from an EMBL/GenBank/DDBJ whole genome shotgun (WGS) entry which is preliminary data.</text>
</comment>
<dbReference type="HAMAP" id="MF_01470">
    <property type="entry name" value="Cas1"/>
    <property type="match status" value="1"/>
</dbReference>
<dbReference type="EC" id="3.1.-.-" evidence="10"/>
<dbReference type="Gene3D" id="3.30.70.2630">
    <property type="match status" value="1"/>
</dbReference>
<dbReference type="PANTHER" id="PTHR34353">
    <property type="entry name" value="CRISPR-ASSOCIATED ENDONUCLEASE CAS1 1"/>
    <property type="match status" value="1"/>
</dbReference>
<comment type="similarity">
    <text evidence="10">Belongs to the CRISPR-associated endonuclease Cas1 family.</text>
</comment>
<keyword evidence="2 10" id="KW-0479">Metal-binding</keyword>
<evidence type="ECO:0000256" key="4">
    <source>
        <dbReference type="ARBA" id="ARBA00022801"/>
    </source>
</evidence>
<dbReference type="Gene3D" id="3.10.10.20">
    <property type="match status" value="1"/>
</dbReference>
<feature type="binding site" evidence="10">
    <location>
        <position position="672"/>
    </location>
    <ligand>
        <name>Mn(2+)</name>
        <dbReference type="ChEBI" id="CHEBI:29035"/>
    </ligand>
</feature>
<feature type="domain" description="Reverse transcriptase" evidence="12">
    <location>
        <begin position="49"/>
        <end position="276"/>
    </location>
</feature>
<evidence type="ECO:0000256" key="10">
    <source>
        <dbReference type="HAMAP-Rule" id="MF_01470"/>
    </source>
</evidence>
<keyword evidence="4 10" id="KW-0378">Hydrolase</keyword>
<gene>
    <name evidence="10 13" type="primary">cas1</name>
    <name evidence="13" type="ORF">HPS56_10385</name>
</gene>
<protein>
    <recommendedName>
        <fullName evidence="10">CRISPR-associated endonuclease Cas1</fullName>
        <ecNumber evidence="10">3.1.-.-</ecNumber>
    </recommendedName>
</protein>
<evidence type="ECO:0000313" key="13">
    <source>
        <dbReference type="EMBL" id="NPD92740.1"/>
    </source>
</evidence>
<accession>A0ABX2AR82</accession>
<evidence type="ECO:0000256" key="11">
    <source>
        <dbReference type="SAM" id="Coils"/>
    </source>
</evidence>
<dbReference type="Gene3D" id="1.20.120.920">
    <property type="entry name" value="CRISPR-associated endonuclease Cas1, C-terminal domain"/>
    <property type="match status" value="1"/>
</dbReference>
<dbReference type="GO" id="GO:0004519">
    <property type="term" value="F:endonuclease activity"/>
    <property type="evidence" value="ECO:0007669"/>
    <property type="project" value="UniProtKB-KW"/>
</dbReference>
<dbReference type="Pfam" id="PF01867">
    <property type="entry name" value="Cas_Cas1"/>
    <property type="match status" value="1"/>
</dbReference>
<comment type="subunit">
    <text evidence="9 10">Homodimer, forms a heterotetramer with a Cas2 homodimer.</text>
</comment>
<dbReference type="Pfam" id="PF00078">
    <property type="entry name" value="RVT_1"/>
    <property type="match status" value="1"/>
</dbReference>
<evidence type="ECO:0000256" key="3">
    <source>
        <dbReference type="ARBA" id="ARBA00022759"/>
    </source>
</evidence>
<keyword evidence="5 10" id="KW-0460">Magnesium</keyword>
<dbReference type="InterPro" id="IPR050646">
    <property type="entry name" value="Cas1"/>
</dbReference>
<feature type="coiled-coil region" evidence="11">
    <location>
        <begin position="396"/>
        <end position="426"/>
    </location>
</feature>
<dbReference type="InterPro" id="IPR042211">
    <property type="entry name" value="CRISPR-assoc_Cas1_N"/>
</dbReference>
<dbReference type="PROSITE" id="PS50878">
    <property type="entry name" value="RT_POL"/>
    <property type="match status" value="1"/>
</dbReference>
<dbReference type="InterPro" id="IPR042206">
    <property type="entry name" value="CRISPR-assoc_Cas1_C"/>
</dbReference>
<evidence type="ECO:0000256" key="1">
    <source>
        <dbReference type="ARBA" id="ARBA00022722"/>
    </source>
</evidence>
<dbReference type="Gene3D" id="1.10.10.2210">
    <property type="match status" value="1"/>
</dbReference>
<evidence type="ECO:0000256" key="7">
    <source>
        <dbReference type="ARBA" id="ARBA00023125"/>
    </source>
</evidence>
<name>A0ABX2AR82_9BACT</name>
<evidence type="ECO:0000313" key="14">
    <source>
        <dbReference type="Proteomes" id="UP000714420"/>
    </source>
</evidence>
<dbReference type="RefSeq" id="WP_172276216.1">
    <property type="nucleotide sequence ID" value="NZ_CASGMU010000009.1"/>
</dbReference>
<dbReference type="InterPro" id="IPR043502">
    <property type="entry name" value="DNA/RNA_pol_sf"/>
</dbReference>
<evidence type="ECO:0000256" key="2">
    <source>
        <dbReference type="ARBA" id="ARBA00022723"/>
    </source>
</evidence>
<organism evidence="13 14">
    <name type="scientific">Xylanibacter muris</name>
    <dbReference type="NCBI Taxonomy" id="2736290"/>
    <lineage>
        <taxon>Bacteria</taxon>
        <taxon>Pseudomonadati</taxon>
        <taxon>Bacteroidota</taxon>
        <taxon>Bacteroidia</taxon>
        <taxon>Bacteroidales</taxon>
        <taxon>Prevotellaceae</taxon>
        <taxon>Xylanibacter</taxon>
    </lineage>
</organism>
<keyword evidence="8 10" id="KW-0464">Manganese</keyword>
<keyword evidence="3 10" id="KW-0255">Endonuclease</keyword>
<dbReference type="InterPro" id="IPR002729">
    <property type="entry name" value="CRISPR-assoc_Cas1"/>
</dbReference>
<evidence type="ECO:0000259" key="12">
    <source>
        <dbReference type="PROSITE" id="PS50878"/>
    </source>
</evidence>
<dbReference type="PANTHER" id="PTHR34353:SF2">
    <property type="entry name" value="CRISPR-ASSOCIATED ENDONUCLEASE CAS1 1"/>
    <property type="match status" value="1"/>
</dbReference>